<protein>
    <submittedName>
        <fullName evidence="3">GNAT family N-acetyltransferase</fullName>
        <ecNumber evidence="3">2.3.1.-</ecNumber>
    </submittedName>
</protein>
<evidence type="ECO:0000313" key="3">
    <source>
        <dbReference type="EMBL" id="MFC6019188.1"/>
    </source>
</evidence>
<accession>A0ABW1KEI6</accession>
<gene>
    <name evidence="3" type="ORF">ACFP2T_23635</name>
</gene>
<feature type="compositionally biased region" description="Basic and acidic residues" evidence="1">
    <location>
        <begin position="1"/>
        <end position="11"/>
    </location>
</feature>
<dbReference type="InterPro" id="IPR000182">
    <property type="entry name" value="GNAT_dom"/>
</dbReference>
<dbReference type="EMBL" id="JBHSPR010000018">
    <property type="protein sequence ID" value="MFC6019188.1"/>
    <property type="molecule type" value="Genomic_DNA"/>
</dbReference>
<feature type="domain" description="N-acetyltransferase" evidence="2">
    <location>
        <begin position="1"/>
        <end position="149"/>
    </location>
</feature>
<dbReference type="PROSITE" id="PS51186">
    <property type="entry name" value="GNAT"/>
    <property type="match status" value="1"/>
</dbReference>
<evidence type="ECO:0000259" key="2">
    <source>
        <dbReference type="PROSITE" id="PS51186"/>
    </source>
</evidence>
<dbReference type="Gene3D" id="3.40.630.30">
    <property type="match status" value="1"/>
</dbReference>
<proteinExistence type="predicted"/>
<dbReference type="CDD" id="cd04301">
    <property type="entry name" value="NAT_SF"/>
    <property type="match status" value="1"/>
</dbReference>
<dbReference type="Pfam" id="PF00583">
    <property type="entry name" value="Acetyltransf_1"/>
    <property type="match status" value="1"/>
</dbReference>
<organism evidence="3 4">
    <name type="scientific">Plantactinospora solaniradicis</name>
    <dbReference type="NCBI Taxonomy" id="1723736"/>
    <lineage>
        <taxon>Bacteria</taxon>
        <taxon>Bacillati</taxon>
        <taxon>Actinomycetota</taxon>
        <taxon>Actinomycetes</taxon>
        <taxon>Micromonosporales</taxon>
        <taxon>Micromonosporaceae</taxon>
        <taxon>Plantactinospora</taxon>
    </lineage>
</organism>
<name>A0ABW1KEI6_9ACTN</name>
<comment type="caution">
    <text evidence="3">The sequence shown here is derived from an EMBL/GenBank/DDBJ whole genome shotgun (WGS) entry which is preliminary data.</text>
</comment>
<dbReference type="EC" id="2.3.1.-" evidence="3"/>
<keyword evidence="3" id="KW-0012">Acyltransferase</keyword>
<evidence type="ECO:0000256" key="1">
    <source>
        <dbReference type="SAM" id="MobiDB-lite"/>
    </source>
</evidence>
<dbReference type="SUPFAM" id="SSF55729">
    <property type="entry name" value="Acyl-CoA N-acyltransferases (Nat)"/>
    <property type="match status" value="1"/>
</dbReference>
<feature type="region of interest" description="Disordered" evidence="1">
    <location>
        <begin position="1"/>
        <end position="22"/>
    </location>
</feature>
<dbReference type="InterPro" id="IPR016181">
    <property type="entry name" value="Acyl_CoA_acyltransferase"/>
</dbReference>
<keyword evidence="3" id="KW-0808">Transferase</keyword>
<dbReference type="GO" id="GO:0016746">
    <property type="term" value="F:acyltransferase activity"/>
    <property type="evidence" value="ECO:0007669"/>
    <property type="project" value="UniProtKB-KW"/>
</dbReference>
<reference evidence="4" key="1">
    <citation type="journal article" date="2019" name="Int. J. Syst. Evol. Microbiol.">
        <title>The Global Catalogue of Microorganisms (GCM) 10K type strain sequencing project: providing services to taxonomists for standard genome sequencing and annotation.</title>
        <authorList>
            <consortium name="The Broad Institute Genomics Platform"/>
            <consortium name="The Broad Institute Genome Sequencing Center for Infectious Disease"/>
            <person name="Wu L."/>
            <person name="Ma J."/>
        </authorList>
    </citation>
    <scope>NUCLEOTIDE SEQUENCE [LARGE SCALE GENOMIC DNA]</scope>
    <source>
        <strain evidence="4">ZS-35-S2</strain>
    </source>
</reference>
<dbReference type="Proteomes" id="UP001596203">
    <property type="component" value="Unassembled WGS sequence"/>
</dbReference>
<keyword evidence="4" id="KW-1185">Reference proteome</keyword>
<dbReference type="RefSeq" id="WP_377424996.1">
    <property type="nucleotide sequence ID" value="NZ_JBHSPR010000018.1"/>
</dbReference>
<sequence length="245" mass="27621">MTTRQDPEQEPRIAVGGDDPELSKRLSTELSAFNNRATGADDEADLSIRVTDPAGDLVGGLTGWTWGGCGGISLLWIREDRRRQGWGGRLLRAAEDEARRRGCDRMIVSSFEFQAPAFYRRHGYVETGRSEGFPGGYADLHFLKRLDDPDPRLRIRIVVRVDVPEEHLPAFLRYEDRVLPLLADHGGRLEQRLRTADGRTEVHLLSFAGRDGYESYLADPRRAEYRSEELAGVELASRLLEVSEV</sequence>
<evidence type="ECO:0000313" key="4">
    <source>
        <dbReference type="Proteomes" id="UP001596203"/>
    </source>
</evidence>